<organism evidence="1 2">
    <name type="scientific">Steroidobacter flavus</name>
    <dbReference type="NCBI Taxonomy" id="1842136"/>
    <lineage>
        <taxon>Bacteria</taxon>
        <taxon>Pseudomonadati</taxon>
        <taxon>Pseudomonadota</taxon>
        <taxon>Gammaproteobacteria</taxon>
        <taxon>Steroidobacterales</taxon>
        <taxon>Steroidobacteraceae</taxon>
        <taxon>Steroidobacter</taxon>
    </lineage>
</organism>
<sequence>MPDARDTLDDWVNWLEPAYASFRDFLLLRTGDATRAGDLLRDALLTTLSTNADTPISLVEFSRAVLKAALSSLRHRDEAARTQATHARLDVPAVLAGSRALLRSAADVDALVRSVIDSFARICQRELVRAAWSEAFARGTSLLEDALPRDALVHLLLRAHRRLVLAMHQQELARLGLETDSILSTTVDIARWTLRRRIEQIVINSGANRFEVDAWFADWLHAPDAALDDLRPDECLSTRAGRERFTDEYLRHLIHREQDRLQLQRLFVEATADEPLLPADAAYFEELRRYAKRE</sequence>
<dbReference type="Proteomes" id="UP001595904">
    <property type="component" value="Unassembled WGS sequence"/>
</dbReference>
<evidence type="ECO:0000313" key="2">
    <source>
        <dbReference type="Proteomes" id="UP001595904"/>
    </source>
</evidence>
<protein>
    <recommendedName>
        <fullName evidence="3">RNA polymerase sigma-70 region 2 domain-containing protein</fullName>
    </recommendedName>
</protein>
<comment type="caution">
    <text evidence="1">The sequence shown here is derived from an EMBL/GenBank/DDBJ whole genome shotgun (WGS) entry which is preliminary data.</text>
</comment>
<keyword evidence="2" id="KW-1185">Reference proteome</keyword>
<evidence type="ECO:0000313" key="1">
    <source>
        <dbReference type="EMBL" id="MFC4311594.1"/>
    </source>
</evidence>
<gene>
    <name evidence="1" type="ORF">ACFPN2_21020</name>
</gene>
<dbReference type="EMBL" id="JBHSDU010000004">
    <property type="protein sequence ID" value="MFC4311594.1"/>
    <property type="molecule type" value="Genomic_DNA"/>
</dbReference>
<reference evidence="2" key="1">
    <citation type="journal article" date="2019" name="Int. J. Syst. Evol. Microbiol.">
        <title>The Global Catalogue of Microorganisms (GCM) 10K type strain sequencing project: providing services to taxonomists for standard genome sequencing and annotation.</title>
        <authorList>
            <consortium name="The Broad Institute Genomics Platform"/>
            <consortium name="The Broad Institute Genome Sequencing Center for Infectious Disease"/>
            <person name="Wu L."/>
            <person name="Ma J."/>
        </authorList>
    </citation>
    <scope>NUCLEOTIDE SEQUENCE [LARGE SCALE GENOMIC DNA]</scope>
    <source>
        <strain evidence="2">CGMCC 1.10759</strain>
    </source>
</reference>
<dbReference type="RefSeq" id="WP_380600266.1">
    <property type="nucleotide sequence ID" value="NZ_JBHSDU010000004.1"/>
</dbReference>
<evidence type="ECO:0008006" key="3">
    <source>
        <dbReference type="Google" id="ProtNLM"/>
    </source>
</evidence>
<name>A0ABV8SYR2_9GAMM</name>
<proteinExistence type="predicted"/>
<accession>A0ABV8SYR2</accession>